<evidence type="ECO:0000313" key="3">
    <source>
        <dbReference type="Proteomes" id="UP000243498"/>
    </source>
</evidence>
<evidence type="ECO:0000313" key="2">
    <source>
        <dbReference type="EMBL" id="OAA38121.1"/>
    </source>
</evidence>
<evidence type="ECO:0000256" key="1">
    <source>
        <dbReference type="SAM" id="MobiDB-lite"/>
    </source>
</evidence>
<dbReference type="AlphaFoldDB" id="A0A166ZPI1"/>
<accession>A0A166ZPI1</accession>
<dbReference type="Proteomes" id="UP000243498">
    <property type="component" value="Unassembled WGS sequence"/>
</dbReference>
<name>A0A166ZPI1_METRR</name>
<sequence>MTAVGGSSVTNEEPADCHAIIIIIINIIVPMQRPTCDIRPPPPPQSAARLIQGLRSKKESYKSYYAQRPTSHIPHRQGTTRSKNGQAHLAKWFLDVK</sequence>
<keyword evidence="3" id="KW-1185">Reference proteome</keyword>
<dbReference type="EMBL" id="AZHC01000027">
    <property type="protein sequence ID" value="OAA38121.1"/>
    <property type="molecule type" value="Genomic_DNA"/>
</dbReference>
<reference evidence="2 3" key="1">
    <citation type="journal article" date="2016" name="Genome Biol. Evol.">
        <title>Divergent and convergent evolution of fungal pathogenicity.</title>
        <authorList>
            <person name="Shang Y."/>
            <person name="Xiao G."/>
            <person name="Zheng P."/>
            <person name="Cen K."/>
            <person name="Zhan S."/>
            <person name="Wang C."/>
        </authorList>
    </citation>
    <scope>NUCLEOTIDE SEQUENCE [LARGE SCALE GENOMIC DNA]</scope>
    <source>
        <strain evidence="2 3">RCEF 4871</strain>
    </source>
</reference>
<comment type="caution">
    <text evidence="2">The sequence shown here is derived from an EMBL/GenBank/DDBJ whole genome shotgun (WGS) entry which is preliminary data.</text>
</comment>
<gene>
    <name evidence="2" type="ORF">NOR_06866</name>
</gene>
<proteinExistence type="predicted"/>
<feature type="region of interest" description="Disordered" evidence="1">
    <location>
        <begin position="65"/>
        <end position="84"/>
    </location>
</feature>
<protein>
    <submittedName>
        <fullName evidence="2">Uncharacterized protein</fullName>
    </submittedName>
</protein>
<organism evidence="2 3">
    <name type="scientific">Metarhizium rileyi (strain RCEF 4871)</name>
    <name type="common">Nomuraea rileyi</name>
    <dbReference type="NCBI Taxonomy" id="1649241"/>
    <lineage>
        <taxon>Eukaryota</taxon>
        <taxon>Fungi</taxon>
        <taxon>Dikarya</taxon>
        <taxon>Ascomycota</taxon>
        <taxon>Pezizomycotina</taxon>
        <taxon>Sordariomycetes</taxon>
        <taxon>Hypocreomycetidae</taxon>
        <taxon>Hypocreales</taxon>
        <taxon>Clavicipitaceae</taxon>
        <taxon>Metarhizium</taxon>
    </lineage>
</organism>